<evidence type="ECO:0000256" key="4">
    <source>
        <dbReference type="ARBA" id="ARBA00022519"/>
    </source>
</evidence>
<dbReference type="EMBL" id="VCDI01000007">
    <property type="protein sequence ID" value="TLU71302.1"/>
    <property type="molecule type" value="Genomic_DNA"/>
</dbReference>
<evidence type="ECO:0000256" key="7">
    <source>
        <dbReference type="ARBA" id="ARBA00023136"/>
    </source>
</evidence>
<dbReference type="OrthoDB" id="9816060at2"/>
<comment type="similarity">
    <text evidence="2">Belongs to the UPF0283 family.</text>
</comment>
<evidence type="ECO:0000256" key="2">
    <source>
        <dbReference type="ARBA" id="ARBA00008255"/>
    </source>
</evidence>
<evidence type="ECO:0000256" key="5">
    <source>
        <dbReference type="ARBA" id="ARBA00022692"/>
    </source>
</evidence>
<feature type="transmembrane region" description="Helical" evidence="9">
    <location>
        <begin position="165"/>
        <end position="186"/>
    </location>
</feature>
<accession>A0A5R9J187</accession>
<dbReference type="InterPro" id="IPR021147">
    <property type="entry name" value="DUF697"/>
</dbReference>
<dbReference type="GO" id="GO:0005886">
    <property type="term" value="C:plasma membrane"/>
    <property type="evidence" value="ECO:0007669"/>
    <property type="project" value="UniProtKB-SubCell"/>
</dbReference>
<dbReference type="PANTHER" id="PTHR39342">
    <property type="entry name" value="UPF0283 MEMBRANE PROTEIN YCJF"/>
    <property type="match status" value="1"/>
</dbReference>
<sequence>MHRGHRLGAGRTSGLGGARPHPRRTADDPLLSRRSPGPGAGRRLLGASVPDPARIRADAAARPGPPRRPQHRPRGAARLAAGGPAVTDPGLPTRILPRIEAEPGHAARLEPPAREALPAAVAADADPVRWSTPALTLGGAAILALGLAALQTGNFVAAEFDRGRVLGWITLAVAVLGFGLILSGVARELRSLLRLRSVDRLRQELASGDALVRTRAARRWLQQVDGGEALLPSLAALNDPDAIVPLLRAGVEARLRAASDTLGRRAALQVVAGMAATPAPSLVVVLVSWRGLRLIRQVAAVYGMRPGLFGTLALLRRSALAAGAAAVTEVAVNTVAHAALSTPLLAHLAGEMAGGAVAARRMTVLARATAVACSPLPPA</sequence>
<dbReference type="AlphaFoldDB" id="A0A5R9J187"/>
<name>A0A5R9J187_9PROT</name>
<keyword evidence="11" id="KW-1185">Reference proteome</keyword>
<evidence type="ECO:0000256" key="9">
    <source>
        <dbReference type="SAM" id="Phobius"/>
    </source>
</evidence>
<keyword evidence="7 9" id="KW-0472">Membrane</keyword>
<organism evidence="10 11">
    <name type="scientific">Lichenicoccus roseus</name>
    <dbReference type="NCBI Taxonomy" id="2683649"/>
    <lineage>
        <taxon>Bacteria</taxon>
        <taxon>Pseudomonadati</taxon>
        <taxon>Pseudomonadota</taxon>
        <taxon>Alphaproteobacteria</taxon>
        <taxon>Acetobacterales</taxon>
        <taxon>Acetobacteraceae</taxon>
        <taxon>Lichenicoccus</taxon>
    </lineage>
</organism>
<keyword evidence="5 9" id="KW-0812">Transmembrane</keyword>
<dbReference type="Proteomes" id="UP000305654">
    <property type="component" value="Unassembled WGS sequence"/>
</dbReference>
<feature type="transmembrane region" description="Helical" evidence="9">
    <location>
        <begin position="134"/>
        <end position="153"/>
    </location>
</feature>
<evidence type="ECO:0000256" key="3">
    <source>
        <dbReference type="ARBA" id="ARBA00022475"/>
    </source>
</evidence>
<dbReference type="PANTHER" id="PTHR39342:SF1">
    <property type="entry name" value="UPF0283 MEMBRANE PROTEIN YCJF"/>
    <property type="match status" value="1"/>
</dbReference>
<evidence type="ECO:0000256" key="1">
    <source>
        <dbReference type="ARBA" id="ARBA00004429"/>
    </source>
</evidence>
<feature type="compositionally biased region" description="Low complexity" evidence="8">
    <location>
        <begin position="32"/>
        <end position="52"/>
    </location>
</feature>
<evidence type="ECO:0000256" key="6">
    <source>
        <dbReference type="ARBA" id="ARBA00022989"/>
    </source>
</evidence>
<feature type="compositionally biased region" description="Low complexity" evidence="8">
    <location>
        <begin position="76"/>
        <end position="85"/>
    </location>
</feature>
<keyword evidence="6 9" id="KW-1133">Transmembrane helix</keyword>
<dbReference type="Pfam" id="PF05128">
    <property type="entry name" value="DUF697"/>
    <property type="match status" value="1"/>
</dbReference>
<keyword evidence="3" id="KW-1003">Cell membrane</keyword>
<keyword evidence="4" id="KW-0997">Cell inner membrane</keyword>
<dbReference type="InterPro" id="IPR006507">
    <property type="entry name" value="UPF0283"/>
</dbReference>
<evidence type="ECO:0000256" key="8">
    <source>
        <dbReference type="SAM" id="MobiDB-lite"/>
    </source>
</evidence>
<proteinExistence type="inferred from homology"/>
<evidence type="ECO:0000313" key="10">
    <source>
        <dbReference type="EMBL" id="TLU71302.1"/>
    </source>
</evidence>
<comment type="caution">
    <text evidence="10">The sequence shown here is derived from an EMBL/GenBank/DDBJ whole genome shotgun (WGS) entry which is preliminary data.</text>
</comment>
<evidence type="ECO:0000313" key="11">
    <source>
        <dbReference type="Proteomes" id="UP000305654"/>
    </source>
</evidence>
<protein>
    <submittedName>
        <fullName evidence="10">DUF697 domain-containing protein</fullName>
    </submittedName>
</protein>
<reference evidence="10 11" key="1">
    <citation type="submission" date="2019-05" db="EMBL/GenBank/DDBJ databases">
        <authorList>
            <person name="Pankratov T."/>
            <person name="Grouzdev D."/>
        </authorList>
    </citation>
    <scope>NUCLEOTIDE SEQUENCE [LARGE SCALE GENOMIC DNA]</scope>
    <source>
        <strain evidence="10 11">KEBCLARHB70R</strain>
    </source>
</reference>
<feature type="region of interest" description="Disordered" evidence="8">
    <location>
        <begin position="1"/>
        <end position="92"/>
    </location>
</feature>
<comment type="subcellular location">
    <subcellularLocation>
        <location evidence="1">Cell inner membrane</location>
        <topology evidence="1">Multi-pass membrane protein</topology>
    </subcellularLocation>
</comment>
<gene>
    <name evidence="10" type="ORF">FE263_17555</name>
</gene>